<evidence type="ECO:0000256" key="1">
    <source>
        <dbReference type="ARBA" id="ARBA00008668"/>
    </source>
</evidence>
<accession>A0A9E7GDQ0</accession>
<sequence length="414" mass="46080">MSTAMSGIYYIDRKQQPLILTAQSYVAVQSKQQLIFFPQLEISSHASPLQRRPKAFLSLLQPDGIYLLTPAMRLLLLLGTLLLPTMASPCHFPAIFNFGDSNSDTGGLSAAFGPVPWPYGETFFKMPAGRYSDGRLIVDFSAESLGLPHISAFLDSVAANFSHGANFATSLSTILPQNVTLARGGYSPFSLDVQLKQFLQLRHRSRAVYRRGGVFGHLMPKEEHFARALYMFDIGQNDLTALYFQNVSATPYLSAALKELSRVVQTVYERGGRSFWIHNTGPLGCLPYVLVRVPPAASRLDSSGCSILFNALAEQFNTMLNETVAQLRKRLPLASLILTDIYSVKDSLFRRAAIYGFRIRASVASLLWPRRRRVQLRRRRLVRRHGGGGRHESPAGEVVKEAMEEDSLGRSSLH</sequence>
<dbReference type="InterPro" id="IPR036514">
    <property type="entry name" value="SGNH_hydro_sf"/>
</dbReference>
<feature type="region of interest" description="Disordered" evidence="5">
    <location>
        <begin position="383"/>
        <end position="414"/>
    </location>
</feature>
<dbReference type="PANTHER" id="PTHR22835">
    <property type="entry name" value="ZINC FINGER FYVE DOMAIN CONTAINING PROTEIN"/>
    <property type="match status" value="1"/>
</dbReference>
<dbReference type="Pfam" id="PF00657">
    <property type="entry name" value="Lipase_GDSL"/>
    <property type="match status" value="1"/>
</dbReference>
<keyword evidence="3" id="KW-0378">Hydrolase</keyword>
<proteinExistence type="inferred from homology"/>
<dbReference type="EMBL" id="CP097508">
    <property type="protein sequence ID" value="URE12570.1"/>
    <property type="molecule type" value="Genomic_DNA"/>
</dbReference>
<keyword evidence="2" id="KW-0732">Signal</keyword>
<dbReference type="CDD" id="cd01837">
    <property type="entry name" value="SGNH_plant_lipase_like"/>
    <property type="match status" value="1"/>
</dbReference>
<dbReference type="InterPro" id="IPR035669">
    <property type="entry name" value="SGNH_plant_lipase-like"/>
</dbReference>
<evidence type="ECO:0000313" key="6">
    <source>
        <dbReference type="EMBL" id="URE12570.1"/>
    </source>
</evidence>
<evidence type="ECO:0000256" key="2">
    <source>
        <dbReference type="ARBA" id="ARBA00022729"/>
    </source>
</evidence>
<evidence type="ECO:0000256" key="4">
    <source>
        <dbReference type="ARBA" id="ARBA00023180"/>
    </source>
</evidence>
<dbReference type="AlphaFoldDB" id="A0A9E7GDQ0"/>
<dbReference type="OrthoDB" id="652939at2759"/>
<dbReference type="GO" id="GO:0016788">
    <property type="term" value="F:hydrolase activity, acting on ester bonds"/>
    <property type="evidence" value="ECO:0007669"/>
    <property type="project" value="InterPro"/>
</dbReference>
<organism evidence="6 7">
    <name type="scientific">Musa troglodytarum</name>
    <name type="common">fe'i banana</name>
    <dbReference type="NCBI Taxonomy" id="320322"/>
    <lineage>
        <taxon>Eukaryota</taxon>
        <taxon>Viridiplantae</taxon>
        <taxon>Streptophyta</taxon>
        <taxon>Embryophyta</taxon>
        <taxon>Tracheophyta</taxon>
        <taxon>Spermatophyta</taxon>
        <taxon>Magnoliopsida</taxon>
        <taxon>Liliopsida</taxon>
        <taxon>Zingiberales</taxon>
        <taxon>Musaceae</taxon>
        <taxon>Musa</taxon>
    </lineage>
</organism>
<comment type="similarity">
    <text evidence="1">Belongs to the 'GDSL' lipolytic enzyme family.</text>
</comment>
<keyword evidence="4" id="KW-0325">Glycoprotein</keyword>
<evidence type="ECO:0000256" key="5">
    <source>
        <dbReference type="SAM" id="MobiDB-lite"/>
    </source>
</evidence>
<dbReference type="Proteomes" id="UP001055439">
    <property type="component" value="Chromosome 6"/>
</dbReference>
<dbReference type="Gene3D" id="3.40.50.1110">
    <property type="entry name" value="SGNH hydrolase"/>
    <property type="match status" value="1"/>
</dbReference>
<feature type="compositionally biased region" description="Basic and acidic residues" evidence="5">
    <location>
        <begin position="389"/>
        <end position="402"/>
    </location>
</feature>
<keyword evidence="7" id="KW-1185">Reference proteome</keyword>
<evidence type="ECO:0000256" key="3">
    <source>
        <dbReference type="ARBA" id="ARBA00022801"/>
    </source>
</evidence>
<evidence type="ECO:0000313" key="7">
    <source>
        <dbReference type="Proteomes" id="UP001055439"/>
    </source>
</evidence>
<gene>
    <name evidence="6" type="ORF">MUK42_21662</name>
</gene>
<protein>
    <submittedName>
        <fullName evidence="6">GDSL esterase lipase</fullName>
    </submittedName>
</protein>
<dbReference type="PANTHER" id="PTHR22835:SF117">
    <property type="entry name" value="GDSL-LIKE LIPASE_ACYLHYDROLASE"/>
    <property type="match status" value="1"/>
</dbReference>
<name>A0A9E7GDQ0_9LILI</name>
<reference evidence="6" key="1">
    <citation type="submission" date="2022-05" db="EMBL/GenBank/DDBJ databases">
        <title>The Musa troglodytarum L. genome provides insights into the mechanism of non-climacteric behaviour and enrichment of carotenoids.</title>
        <authorList>
            <person name="Wang J."/>
        </authorList>
    </citation>
    <scope>NUCLEOTIDE SEQUENCE</scope>
    <source>
        <tissue evidence="6">Leaf</tissue>
    </source>
</reference>
<dbReference type="InterPro" id="IPR001087">
    <property type="entry name" value="GDSL"/>
</dbReference>